<dbReference type="Proteomes" id="UP000265663">
    <property type="component" value="Unassembled WGS sequence"/>
</dbReference>
<proteinExistence type="predicted"/>
<reference evidence="1 2" key="1">
    <citation type="journal article" date="2014" name="PLoS ONE">
        <title>De novo Genome Assembly of the Fungal Plant Pathogen Pyrenophora semeniperda.</title>
        <authorList>
            <person name="Soliai M.M."/>
            <person name="Meyer S.E."/>
            <person name="Udall J.A."/>
            <person name="Elzinga D.E."/>
            <person name="Hermansen R.A."/>
            <person name="Bodily P.M."/>
            <person name="Hart A.A."/>
            <person name="Coleman C.E."/>
        </authorList>
    </citation>
    <scope>NUCLEOTIDE SEQUENCE [LARGE SCALE GENOMIC DNA]</scope>
    <source>
        <strain evidence="1 2">CCB06</strain>
        <tissue evidence="1">Mycelium</tissue>
    </source>
</reference>
<dbReference type="OrthoDB" id="3741380at2759"/>
<name>A0A3M7M4P4_9PLEO</name>
<dbReference type="EMBL" id="KE747818">
    <property type="protein sequence ID" value="RMZ69374.1"/>
    <property type="molecule type" value="Genomic_DNA"/>
</dbReference>
<dbReference type="AlphaFoldDB" id="A0A3M7M4P4"/>
<organism evidence="1 2">
    <name type="scientific">Pyrenophora seminiperda CCB06</name>
    <dbReference type="NCBI Taxonomy" id="1302712"/>
    <lineage>
        <taxon>Eukaryota</taxon>
        <taxon>Fungi</taxon>
        <taxon>Dikarya</taxon>
        <taxon>Ascomycota</taxon>
        <taxon>Pezizomycotina</taxon>
        <taxon>Dothideomycetes</taxon>
        <taxon>Pleosporomycetidae</taxon>
        <taxon>Pleosporales</taxon>
        <taxon>Pleosporineae</taxon>
        <taxon>Pleosporaceae</taxon>
        <taxon>Pyrenophora</taxon>
    </lineage>
</organism>
<gene>
    <name evidence="1" type="ORF">GMOD_00006163</name>
</gene>
<evidence type="ECO:0000313" key="2">
    <source>
        <dbReference type="Proteomes" id="UP000265663"/>
    </source>
</evidence>
<protein>
    <submittedName>
        <fullName evidence="1">Uncharacterized protein</fullName>
    </submittedName>
</protein>
<keyword evidence="2" id="KW-1185">Reference proteome</keyword>
<evidence type="ECO:0000313" key="1">
    <source>
        <dbReference type="EMBL" id="RMZ69374.1"/>
    </source>
</evidence>
<sequence length="325" mass="36484">MTEATMISQPTHLLFPNLPPELRQEIYTHLSNDPSTPACTTSIPLALKTFHCKHTTLQLLPIHHGSAGLLSLPPNIFPEAAEYHHWLLSNAVSLRIGVHFRGRVNTFVQADWDKKVAAHINKLAKRHPWLRKVSNYDIKILWSAEDTALKSKNGKRVAGSIPSAMADSLTCITDERVKQRKGEVKISLILSPWFAMVNSFQGERFGLDVFLHEHQEGSSSSRATTAGFKTLVKEVWIASAMDYRSDLIDMMGSSATMEDFSSFLPREKERVVGWLEETIGQLVMRKTVVAEEASGSETTPVITVGIDKDDQLLFGLYLRECWAWN</sequence>
<accession>A0A3M7M4P4</accession>